<evidence type="ECO:0000256" key="5">
    <source>
        <dbReference type="ARBA" id="ARBA00022989"/>
    </source>
</evidence>
<evidence type="ECO:0000256" key="4">
    <source>
        <dbReference type="ARBA" id="ARBA00022692"/>
    </source>
</evidence>
<evidence type="ECO:0000256" key="7">
    <source>
        <dbReference type="ARBA" id="ARBA00023136"/>
    </source>
</evidence>
<keyword evidence="4 14" id="KW-0812">Transmembrane</keyword>
<evidence type="ECO:0000256" key="2">
    <source>
        <dbReference type="ARBA" id="ARBA00022676"/>
    </source>
</evidence>
<evidence type="ECO:0000313" key="16">
    <source>
        <dbReference type="Proteomes" id="UP000029981"/>
    </source>
</evidence>
<reference evidence="15 16" key="3">
    <citation type="journal article" date="2010" name="BMC Genomics">
        <title>Transcriptome sequencing and comparative analysis of cucumber flowers with different sex types.</title>
        <authorList>
            <person name="Guo S."/>
            <person name="Zheng Y."/>
            <person name="Joung J.G."/>
            <person name="Liu S."/>
            <person name="Zhang Z."/>
            <person name="Crasta O.R."/>
            <person name="Sobral B.W."/>
            <person name="Xu Y."/>
            <person name="Huang S."/>
            <person name="Fei Z."/>
        </authorList>
    </citation>
    <scope>NUCLEOTIDE SEQUENCE [LARGE SCALE GENOMIC DNA]</scope>
    <source>
        <strain evidence="16">cv. 9930</strain>
    </source>
</reference>
<evidence type="ECO:0000256" key="11">
    <source>
        <dbReference type="PIRSR" id="PIRSR605150-1"/>
    </source>
</evidence>
<feature type="active site" evidence="11">
    <location>
        <position position="138"/>
    </location>
</feature>
<evidence type="ECO:0000313" key="15">
    <source>
        <dbReference type="EMBL" id="KGN44038.1"/>
    </source>
</evidence>
<feature type="transmembrane region" description="Helical" evidence="14">
    <location>
        <begin position="594"/>
        <end position="615"/>
    </location>
</feature>
<dbReference type="InterPro" id="IPR029044">
    <property type="entry name" value="Nucleotide-diphossugar_trans"/>
</dbReference>
<evidence type="ECO:0008006" key="17">
    <source>
        <dbReference type="Google" id="ProtNLM"/>
    </source>
</evidence>
<dbReference type="GO" id="GO:0016760">
    <property type="term" value="F:cellulose synthase (UDP-forming) activity"/>
    <property type="evidence" value="ECO:0007669"/>
    <property type="project" value="InterPro"/>
</dbReference>
<dbReference type="GO" id="GO:0071555">
    <property type="term" value="P:cell wall organization"/>
    <property type="evidence" value="ECO:0007669"/>
    <property type="project" value="UniProtKB-KW"/>
</dbReference>
<organism evidence="15 16">
    <name type="scientific">Cucumis sativus</name>
    <name type="common">Cucumber</name>
    <dbReference type="NCBI Taxonomy" id="3659"/>
    <lineage>
        <taxon>Eukaryota</taxon>
        <taxon>Viridiplantae</taxon>
        <taxon>Streptophyta</taxon>
        <taxon>Embryophyta</taxon>
        <taxon>Tracheophyta</taxon>
        <taxon>Spermatophyta</taxon>
        <taxon>Magnoliopsida</taxon>
        <taxon>eudicotyledons</taxon>
        <taxon>Gunneridae</taxon>
        <taxon>Pentapetalae</taxon>
        <taxon>rosids</taxon>
        <taxon>fabids</taxon>
        <taxon>Cucurbitales</taxon>
        <taxon>Cucurbitaceae</taxon>
        <taxon>Benincaseae</taxon>
        <taxon>Cucumis</taxon>
    </lineage>
</organism>
<accession>A0A0A0K3H7</accession>
<keyword evidence="5 14" id="KW-1133">Transmembrane helix</keyword>
<proteinExistence type="inferred from homology"/>
<keyword evidence="6" id="KW-0333">Golgi apparatus</keyword>
<feature type="binding site" evidence="13">
    <location>
        <position position="276"/>
    </location>
    <ligand>
        <name>Mn(2+)</name>
        <dbReference type="ChEBI" id="CHEBI:29035"/>
    </ligand>
</feature>
<dbReference type="OrthoDB" id="1929172at2759"/>
<dbReference type="GO" id="GO:0016759">
    <property type="term" value="F:cellulose synthase activity"/>
    <property type="evidence" value="ECO:0000318"/>
    <property type="project" value="GO_Central"/>
</dbReference>
<keyword evidence="16" id="KW-1185">Reference proteome</keyword>
<dbReference type="GO" id="GO:0030244">
    <property type="term" value="P:cellulose biosynthetic process"/>
    <property type="evidence" value="ECO:0000318"/>
    <property type="project" value="GO_Central"/>
</dbReference>
<evidence type="ECO:0000256" key="14">
    <source>
        <dbReference type="SAM" id="Phobius"/>
    </source>
</evidence>
<keyword evidence="3" id="KW-0808">Transferase</keyword>
<dbReference type="PANTHER" id="PTHR13301">
    <property type="entry name" value="X-BOX TRANSCRIPTION FACTOR-RELATED"/>
    <property type="match status" value="1"/>
</dbReference>
<evidence type="ECO:0000256" key="9">
    <source>
        <dbReference type="ARBA" id="ARBA00037405"/>
    </source>
</evidence>
<feature type="binding site" evidence="13">
    <location>
        <position position="300"/>
    </location>
    <ligand>
        <name>Mn(2+)</name>
        <dbReference type="ChEBI" id="CHEBI:29035"/>
    </ligand>
</feature>
<keyword evidence="7 14" id="KW-0472">Membrane</keyword>
<dbReference type="AlphaFoldDB" id="A0A0A0K3H7"/>
<reference evidence="15 16" key="2">
    <citation type="journal article" date="2009" name="PLoS ONE">
        <title>An integrated genetic and cytogenetic map of the cucumber genome.</title>
        <authorList>
            <person name="Ren Y."/>
            <person name="Zhang Z."/>
            <person name="Liu J."/>
            <person name="Staub J.E."/>
            <person name="Han Y."/>
            <person name="Cheng Z."/>
            <person name="Li X."/>
            <person name="Lu J."/>
            <person name="Miao H."/>
            <person name="Kang H."/>
            <person name="Xie B."/>
            <person name="Gu X."/>
            <person name="Wang X."/>
            <person name="Du Y."/>
            <person name="Jin W."/>
            <person name="Huang S."/>
        </authorList>
    </citation>
    <scope>NUCLEOTIDE SEQUENCE [LARGE SCALE GENOMIC DNA]</scope>
    <source>
        <strain evidence="16">cv. 9930</strain>
    </source>
</reference>
<evidence type="ECO:0000256" key="3">
    <source>
        <dbReference type="ARBA" id="ARBA00022679"/>
    </source>
</evidence>
<evidence type="ECO:0000256" key="12">
    <source>
        <dbReference type="PIRSR" id="PIRSR605150-2"/>
    </source>
</evidence>
<dbReference type="FunFam" id="3.90.550.10:FF:000112">
    <property type="entry name" value="Cellulose synthase-like protein E1"/>
    <property type="match status" value="1"/>
</dbReference>
<evidence type="ECO:0000256" key="6">
    <source>
        <dbReference type="ARBA" id="ARBA00023034"/>
    </source>
</evidence>
<reference evidence="15 16" key="1">
    <citation type="journal article" date="2009" name="Nat. Genet.">
        <title>The genome of the cucumber, Cucumis sativus L.</title>
        <authorList>
            <person name="Huang S."/>
            <person name="Li R."/>
            <person name="Zhang Z."/>
            <person name="Li L."/>
            <person name="Gu X."/>
            <person name="Fan W."/>
            <person name="Lucas W.J."/>
            <person name="Wang X."/>
            <person name="Xie B."/>
            <person name="Ni P."/>
            <person name="Ren Y."/>
            <person name="Zhu H."/>
            <person name="Li J."/>
            <person name="Lin K."/>
            <person name="Jin W."/>
            <person name="Fei Z."/>
            <person name="Li G."/>
            <person name="Staub J."/>
            <person name="Kilian A."/>
            <person name="van der Vossen E.A."/>
            <person name="Wu Y."/>
            <person name="Guo J."/>
            <person name="He J."/>
            <person name="Jia Z."/>
            <person name="Ren Y."/>
            <person name="Tian G."/>
            <person name="Lu Y."/>
            <person name="Ruan J."/>
            <person name="Qian W."/>
            <person name="Wang M."/>
            <person name="Huang Q."/>
            <person name="Li B."/>
            <person name="Xuan Z."/>
            <person name="Cao J."/>
            <person name="Asan"/>
            <person name="Wu Z."/>
            <person name="Zhang J."/>
            <person name="Cai Q."/>
            <person name="Bai Y."/>
            <person name="Zhao B."/>
            <person name="Han Y."/>
            <person name="Li Y."/>
            <person name="Li X."/>
            <person name="Wang S."/>
            <person name="Shi Q."/>
            <person name="Liu S."/>
            <person name="Cho W.K."/>
            <person name="Kim J.Y."/>
            <person name="Xu Y."/>
            <person name="Heller-Uszynska K."/>
            <person name="Miao H."/>
            <person name="Cheng Z."/>
            <person name="Zhang S."/>
            <person name="Wu J."/>
            <person name="Yang Y."/>
            <person name="Kang H."/>
            <person name="Li M."/>
            <person name="Liang H."/>
            <person name="Ren X."/>
            <person name="Shi Z."/>
            <person name="Wen M."/>
            <person name="Jian M."/>
            <person name="Yang H."/>
            <person name="Zhang G."/>
            <person name="Yang Z."/>
            <person name="Chen R."/>
            <person name="Liu S."/>
            <person name="Li J."/>
            <person name="Ma L."/>
            <person name="Liu H."/>
            <person name="Zhou Y."/>
            <person name="Zhao J."/>
            <person name="Fang X."/>
            <person name="Li G."/>
            <person name="Fang L."/>
            <person name="Li Y."/>
            <person name="Liu D."/>
            <person name="Zheng H."/>
            <person name="Zhang Y."/>
            <person name="Qin N."/>
            <person name="Li Z."/>
            <person name="Yang G."/>
            <person name="Yang S."/>
            <person name="Bolund L."/>
            <person name="Kristiansen K."/>
            <person name="Zheng H."/>
            <person name="Li S."/>
            <person name="Zhang X."/>
            <person name="Yang H."/>
            <person name="Wang J."/>
            <person name="Sun R."/>
            <person name="Zhang B."/>
            <person name="Jiang S."/>
            <person name="Wang J."/>
            <person name="Du Y."/>
            <person name="Li S."/>
        </authorList>
    </citation>
    <scope>NUCLEOTIDE SEQUENCE [LARGE SCALE GENOMIC DNA]</scope>
    <source>
        <strain evidence="16">cv. 9930</strain>
    </source>
</reference>
<dbReference type="GO" id="GO:0005886">
    <property type="term" value="C:plasma membrane"/>
    <property type="evidence" value="ECO:0000318"/>
    <property type="project" value="GO_Central"/>
</dbReference>
<dbReference type="EMBL" id="CM002928">
    <property type="protein sequence ID" value="KGN44038.1"/>
    <property type="molecule type" value="Genomic_DNA"/>
</dbReference>
<evidence type="ECO:0000256" key="10">
    <source>
        <dbReference type="ARBA" id="ARBA00060766"/>
    </source>
</evidence>
<feature type="binding site" evidence="12">
    <location>
        <position position="109"/>
    </location>
    <ligand>
        <name>UDP-alpha-D-glucose</name>
        <dbReference type="ChEBI" id="CHEBI:58885"/>
    </ligand>
</feature>
<evidence type="ECO:0000256" key="1">
    <source>
        <dbReference type="ARBA" id="ARBA00004653"/>
    </source>
</evidence>
<keyword evidence="2" id="KW-0328">Glycosyltransferase</keyword>
<comment type="function">
    <text evidence="9">Thought to be a Golgi-localized beta-glycan synthase that polymerize the backbones of noncellulosic polysaccharides (hemicelluloses) of plant cell wall.</text>
</comment>
<dbReference type="Gene3D" id="3.90.550.10">
    <property type="entry name" value="Spore Coat Polysaccharide Biosynthesis Protein SpsA, Chain A"/>
    <property type="match status" value="2"/>
</dbReference>
<feature type="transmembrane region" description="Helical" evidence="14">
    <location>
        <begin position="669"/>
        <end position="690"/>
    </location>
</feature>
<feature type="transmembrane region" description="Helical" evidence="14">
    <location>
        <begin position="635"/>
        <end position="657"/>
    </location>
</feature>
<dbReference type="OMA" id="QAFRWNL"/>
<feature type="binding site" evidence="12">
    <location>
        <position position="138"/>
    </location>
    <ligand>
        <name>UDP-alpha-D-glucose</name>
        <dbReference type="ChEBI" id="CHEBI:58885"/>
    </ligand>
</feature>
<comment type="subcellular location">
    <subcellularLocation>
        <location evidence="1">Golgi apparatus membrane</location>
        <topology evidence="1">Multi-pass membrane protein</topology>
    </subcellularLocation>
</comment>
<sequence>MSKEYLPLFETKEAKGRVVYWAFAASIFVGICLIWIYRVKFVPEDEVGRWVWIGLFAAEIWFGFYWVLTQSPRWNPIHRRTFKHNLSKRHEGELPGVDIFVCTADPDMEPPAMVISTVLSVMAYDYPPEKLSVYLSDDAGSELTYYALVEASQFAKHWIPFCKKFNIQPRSPAAYFASVSSDHQGKEMVFIQKLYKDMVSKINTAVELGRVPEEIRSSNEGFSLWKSHVSRRDHDTFLQIVIDGRDPKATDVEGSILPTLVYLAREKRPQYFHNFKAGAMNALLRVSSHISNGQILLNVDCDMYSNNSDAIRDALCFLMDEEKGHEIAFVQFPQKFDNVTKNDIYGSTLRVISEVELPGLDGLGGPPYIGTGCFHKRDVLCGKKYSKGYKNDWNSKSYRNSKANVKELEENSKYLANCTYEENTQWGKEIGLRYGCPVEDVVTGLSMQSQGWKSVYCNPERGAFLGVAPTSLVQTLVQHKRWSEGDLQIFLSRYSPALCTRRKISLGLRMGYCIYCFWAVNSLATVYYSIIPSLYLLKGVSLFPQVSSPWLIPFTYVIFAEYVASLVEFLSIGGTVQGWWNEQRIWLYKRTSSYLFALVDTALKTLGLSDLTFAITAKVTDQEASQRYEKEIMEFGASSPLFTILATTSLLNLFCFLGMVKKAVKTDSGLVMAFQAMALQVLLCGILVLINWPLYQGMFFRTDKGKMPSSLTIQSLILALATCLSFSFLL</sequence>
<feature type="transmembrane region" description="Helical" evidence="14">
    <location>
        <begin position="710"/>
        <end position="729"/>
    </location>
</feature>
<feature type="transmembrane region" description="Helical" evidence="14">
    <location>
        <begin position="18"/>
        <end position="37"/>
    </location>
</feature>
<dbReference type="STRING" id="3659.A0A0A0K3H7"/>
<dbReference type="GO" id="GO:0000139">
    <property type="term" value="C:Golgi membrane"/>
    <property type="evidence" value="ECO:0007669"/>
    <property type="project" value="UniProtKB-SubCell"/>
</dbReference>
<feature type="active site" evidence="11">
    <location>
        <position position="440"/>
    </location>
</feature>
<dbReference type="SUPFAM" id="SSF53448">
    <property type="entry name" value="Nucleotide-diphospho-sugar transferases"/>
    <property type="match status" value="1"/>
</dbReference>
<dbReference type="eggNOG" id="ENOG502QS7H">
    <property type="taxonomic scope" value="Eukaryota"/>
</dbReference>
<name>A0A0A0K3H7_CUCSA</name>
<dbReference type="KEGG" id="csv:101213696"/>
<comment type="similarity">
    <text evidence="10">Belongs to the glycosyltransferase 2 family. Plant cellulose synthase-like E subfamily.</text>
</comment>
<protein>
    <recommendedName>
        <fullName evidence="17">Cellulose synthase-like protein E1</fullName>
    </recommendedName>
</protein>
<feature type="transmembrane region" description="Helical" evidence="14">
    <location>
        <begin position="512"/>
        <end position="530"/>
    </location>
</feature>
<feature type="transmembrane region" description="Helical" evidence="14">
    <location>
        <begin position="550"/>
        <end position="573"/>
    </location>
</feature>
<dbReference type="Gramene" id="KGN44038">
    <property type="protein sequence ID" value="KGN44038"/>
    <property type="gene ID" value="Csa_7G127380"/>
</dbReference>
<gene>
    <name evidence="15" type="ORF">Csa_7G127380</name>
</gene>
<dbReference type="Pfam" id="PF03552">
    <property type="entry name" value="Cellulose_synt"/>
    <property type="match status" value="2"/>
</dbReference>
<dbReference type="FunFam" id="3.90.550.10:FF:000138">
    <property type="entry name" value="Cellulose synthase isolog"/>
    <property type="match status" value="1"/>
</dbReference>
<feature type="transmembrane region" description="Helical" evidence="14">
    <location>
        <begin position="49"/>
        <end position="68"/>
    </location>
</feature>
<keyword evidence="8" id="KW-0961">Cell wall biogenesis/degradation</keyword>
<dbReference type="InterPro" id="IPR005150">
    <property type="entry name" value="Cellulose_synth"/>
</dbReference>
<reference evidence="15 16" key="4">
    <citation type="journal article" date="2011" name="BMC Genomics">
        <title>RNA-Seq improves annotation of protein-coding genes in the cucumber genome.</title>
        <authorList>
            <person name="Li Z."/>
            <person name="Zhang Z."/>
            <person name="Yan P."/>
            <person name="Huang S."/>
            <person name="Fei Z."/>
            <person name="Lin K."/>
        </authorList>
    </citation>
    <scope>NUCLEOTIDE SEQUENCE [LARGE SCALE GENOMIC DNA]</scope>
    <source>
        <strain evidence="16">cv. 9930</strain>
    </source>
</reference>
<evidence type="ECO:0000256" key="8">
    <source>
        <dbReference type="ARBA" id="ARBA00023316"/>
    </source>
</evidence>
<dbReference type="Proteomes" id="UP000029981">
    <property type="component" value="Chromosome 7"/>
</dbReference>
<evidence type="ECO:0000256" key="13">
    <source>
        <dbReference type="PIRSR" id="PIRSR605150-3"/>
    </source>
</evidence>
<dbReference type="GO" id="GO:0009833">
    <property type="term" value="P:plant-type primary cell wall biogenesis"/>
    <property type="evidence" value="ECO:0000318"/>
    <property type="project" value="GO_Central"/>
</dbReference>